<dbReference type="SUPFAM" id="SSF52540">
    <property type="entry name" value="P-loop containing nucleoside triphosphate hydrolases"/>
    <property type="match status" value="1"/>
</dbReference>
<name>A0A1C3XHN3_9BRAD</name>
<dbReference type="Proteomes" id="UP000199184">
    <property type="component" value="Unassembled WGS sequence"/>
</dbReference>
<sequence length="238" mass="26343">MPRFHPGIEHLASGQRGSLDRAPKILRIFQSMFSHDSNGGVASFPIVALEGPSGIGKSRLLDLISEDLIRADVAFDRCSNNDSGRWSAVIRDLAGAGDRPFTLALAAAAARAELREGARQLQLCDRFVVSTFVYQRFAGVPIDYLYDVNRPFLKGSTTFVLRLGSEALEERRRSRPRKSDWFKDRIGTGEEIELYDEAAAFLRTQGHDVRVVDATLDAMTLSRQLAAEIAAMVQRNSS</sequence>
<keyword evidence="2" id="KW-0545">Nucleotide biosynthesis</keyword>
<dbReference type="InterPro" id="IPR018095">
    <property type="entry name" value="Thymidylate_kin_CS"/>
</dbReference>
<gene>
    <name evidence="7" type="ORF">GA0061098_101649</name>
</gene>
<organism evidence="7 8">
    <name type="scientific">Bradyrhizobium shewense</name>
    <dbReference type="NCBI Taxonomy" id="1761772"/>
    <lineage>
        <taxon>Bacteria</taxon>
        <taxon>Pseudomonadati</taxon>
        <taxon>Pseudomonadota</taxon>
        <taxon>Alphaproteobacteria</taxon>
        <taxon>Hyphomicrobiales</taxon>
        <taxon>Nitrobacteraceae</taxon>
        <taxon>Bradyrhizobium</taxon>
    </lineage>
</organism>
<evidence type="ECO:0000256" key="5">
    <source>
        <dbReference type="ARBA" id="ARBA00022840"/>
    </source>
</evidence>
<dbReference type="PROSITE" id="PS01331">
    <property type="entry name" value="THYMIDYLATE_KINASE"/>
    <property type="match status" value="1"/>
</dbReference>
<evidence type="ECO:0000256" key="1">
    <source>
        <dbReference type="ARBA" id="ARBA00022679"/>
    </source>
</evidence>
<keyword evidence="4 7" id="KW-0418">Kinase</keyword>
<dbReference type="InterPro" id="IPR027417">
    <property type="entry name" value="P-loop_NTPase"/>
</dbReference>
<feature type="domain" description="Thymidylate kinase-like" evidence="6">
    <location>
        <begin position="49"/>
        <end position="178"/>
    </location>
</feature>
<reference evidence="8" key="1">
    <citation type="submission" date="2016-08" db="EMBL/GenBank/DDBJ databases">
        <authorList>
            <person name="Varghese N."/>
            <person name="Submissions Spin"/>
        </authorList>
    </citation>
    <scope>NUCLEOTIDE SEQUENCE [LARGE SCALE GENOMIC DNA]</scope>
    <source>
        <strain evidence="8">ERR11</strain>
    </source>
</reference>
<evidence type="ECO:0000256" key="2">
    <source>
        <dbReference type="ARBA" id="ARBA00022727"/>
    </source>
</evidence>
<keyword evidence="8" id="KW-1185">Reference proteome</keyword>
<dbReference type="AlphaFoldDB" id="A0A1C3XHN3"/>
<dbReference type="GO" id="GO:0004798">
    <property type="term" value="F:dTMP kinase activity"/>
    <property type="evidence" value="ECO:0007669"/>
    <property type="project" value="InterPro"/>
</dbReference>
<dbReference type="EMBL" id="FMAI01000016">
    <property type="protein sequence ID" value="SCB51763.1"/>
    <property type="molecule type" value="Genomic_DNA"/>
</dbReference>
<dbReference type="InterPro" id="IPR039430">
    <property type="entry name" value="Thymidylate_kin-like_dom"/>
</dbReference>
<evidence type="ECO:0000313" key="7">
    <source>
        <dbReference type="EMBL" id="SCB51763.1"/>
    </source>
</evidence>
<evidence type="ECO:0000259" key="6">
    <source>
        <dbReference type="Pfam" id="PF02223"/>
    </source>
</evidence>
<evidence type="ECO:0000256" key="4">
    <source>
        <dbReference type="ARBA" id="ARBA00022777"/>
    </source>
</evidence>
<evidence type="ECO:0000256" key="3">
    <source>
        <dbReference type="ARBA" id="ARBA00022741"/>
    </source>
</evidence>
<keyword evidence="5" id="KW-0067">ATP-binding</keyword>
<evidence type="ECO:0000313" key="8">
    <source>
        <dbReference type="Proteomes" id="UP000199184"/>
    </source>
</evidence>
<accession>A0A1C3XHN3</accession>
<dbReference type="Pfam" id="PF02223">
    <property type="entry name" value="Thymidylate_kin"/>
    <property type="match status" value="1"/>
</dbReference>
<dbReference type="GO" id="GO:0006233">
    <property type="term" value="P:dTDP biosynthetic process"/>
    <property type="evidence" value="ECO:0007669"/>
    <property type="project" value="InterPro"/>
</dbReference>
<dbReference type="Gene3D" id="3.40.50.300">
    <property type="entry name" value="P-loop containing nucleotide triphosphate hydrolases"/>
    <property type="match status" value="1"/>
</dbReference>
<keyword evidence="1" id="KW-0808">Transferase</keyword>
<keyword evidence="3" id="KW-0547">Nucleotide-binding</keyword>
<dbReference type="GO" id="GO:0005524">
    <property type="term" value="F:ATP binding"/>
    <property type="evidence" value="ECO:0007669"/>
    <property type="project" value="UniProtKB-KW"/>
</dbReference>
<proteinExistence type="predicted"/>
<protein>
    <submittedName>
        <fullName evidence="7">Thymidylate kinase</fullName>
    </submittedName>
</protein>